<dbReference type="EMBL" id="KL198027">
    <property type="protein sequence ID" value="KDQ16571.1"/>
    <property type="molecule type" value="Genomic_DNA"/>
</dbReference>
<feature type="transmembrane region" description="Helical" evidence="2">
    <location>
        <begin position="760"/>
        <end position="780"/>
    </location>
</feature>
<evidence type="ECO:0000313" key="5">
    <source>
        <dbReference type="Proteomes" id="UP000027195"/>
    </source>
</evidence>
<dbReference type="Gene3D" id="3.30.300.30">
    <property type="match status" value="1"/>
</dbReference>
<dbReference type="PANTHER" id="PTHR33927">
    <property type="entry name" value="TRANSMEMBRANE PROTEIN"/>
    <property type="match status" value="1"/>
</dbReference>
<organism evidence="4 5">
    <name type="scientific">Botryobasidium botryosum (strain FD-172 SS1)</name>
    <dbReference type="NCBI Taxonomy" id="930990"/>
    <lineage>
        <taxon>Eukaryota</taxon>
        <taxon>Fungi</taxon>
        <taxon>Dikarya</taxon>
        <taxon>Basidiomycota</taxon>
        <taxon>Agaricomycotina</taxon>
        <taxon>Agaricomycetes</taxon>
        <taxon>Cantharellales</taxon>
        <taxon>Botryobasidiaceae</taxon>
        <taxon>Botryobasidium</taxon>
    </lineage>
</organism>
<proteinExistence type="predicted"/>
<sequence>MAPGMLINPASIASLSPKDQRLFLRFGAGAVTASPFECIHHAFEYHAAARPDAIAVGHLSESITYAELDSKANRLAHRLRALGICPGKRVCLLVQRSVHMVVGIMAVLKAGGQYIPLDGAIATQSTLEYVLENSKCSVVLTLRRFASRVPISAAQDEGRHTCLTLEDAIEADIDEGLYIDKPADLVRGSDGIYVIYTSGTTGKPKGVDVAHSSVVNLVCMNPGSIGMRPGLRVAQLLNVAFDMCAWEVLGSLANGCTLVIRGSDWPAVLRAVDVVICTPTILGAHDPADYPNIKYVATAGEPCPQSLADKWSRTGEIQTVFHNSCGPTETTIVNTIQPHTRGAVLSIGVPTPNNTVYILDEEMRPVPIGQVGVMWAGGAGIARGYVGLPQLTAKSFKRDPFLDDGRVMFNTGDIGRWREDGQLEHLGRADDQVKVKGFRVELDGVSAAMEKCAGVDLAATLLIHNRLVGFFSPSQTDSLKVKETVASIQPYYAVPSRFIALDEFPRTANGKIDKKALRALAEAKTAHDDSGKAPYANSGPLSTYSDPHGTPSPPSTALSNTSSKAPESTLGSFQTLPAASTHNEKPLLFEVTKKVQEDLPAPWEDFDALELPEKTQGKWARNLRHQVFTLYRRLFSFVFIANMAIFISFLARGSNAGHIATAVTANLLCSVLMRQDHVINLFFTVCTAAPPTWPLFIRRVLARVYHIGGWLPSCGLGTLPCKSISVATVVVTYLILLLLISIVLFAYPPFRIVKHDSFEMIHRFAGWTATALTWALIILLTNDLRSHGQSLGNALLHNSSVWMLAVLTASIILPWTKLRKVPVRAEVLSHHAVRLYFDYATPVPGAFTRISESPLFEWHSFAVVEPGVKGYNLVVSKAGDWTSKQIAEPPTHLWVRGVPTCGVLRIVPLFSRILFIATGSGIGPCAGPLFARKGQYRLLWTSPDVRKTFGDKLVDAILDAEPNAVIYDTRKRGKPDMVKLAYRLVDEFKPEAVCIISNQKLTRKVVYGMMSRGVPAFGAIWDS</sequence>
<dbReference type="HOGENOM" id="CLU_005562_2_0_1"/>
<gene>
    <name evidence="4" type="ORF">BOTBODRAFT_54016</name>
</gene>
<dbReference type="InParanoid" id="A0A067MYF1"/>
<feature type="transmembrane region" description="Helical" evidence="2">
    <location>
        <begin position="726"/>
        <end position="748"/>
    </location>
</feature>
<reference evidence="5" key="1">
    <citation type="journal article" date="2014" name="Proc. Natl. Acad. Sci. U.S.A.">
        <title>Extensive sampling of basidiomycete genomes demonstrates inadequacy of the white-rot/brown-rot paradigm for wood decay fungi.</title>
        <authorList>
            <person name="Riley R."/>
            <person name="Salamov A.A."/>
            <person name="Brown D.W."/>
            <person name="Nagy L.G."/>
            <person name="Floudas D."/>
            <person name="Held B.W."/>
            <person name="Levasseur A."/>
            <person name="Lombard V."/>
            <person name="Morin E."/>
            <person name="Otillar R."/>
            <person name="Lindquist E.A."/>
            <person name="Sun H."/>
            <person name="LaButti K.M."/>
            <person name="Schmutz J."/>
            <person name="Jabbour D."/>
            <person name="Luo H."/>
            <person name="Baker S.E."/>
            <person name="Pisabarro A.G."/>
            <person name="Walton J.D."/>
            <person name="Blanchette R.A."/>
            <person name="Henrissat B."/>
            <person name="Martin F."/>
            <person name="Cullen D."/>
            <person name="Hibbett D.S."/>
            <person name="Grigoriev I.V."/>
        </authorList>
    </citation>
    <scope>NUCLEOTIDE SEQUENCE [LARGE SCALE GENOMIC DNA]</scope>
    <source>
        <strain evidence="5">FD-172 SS1</strain>
    </source>
</reference>
<keyword evidence="2" id="KW-0812">Transmembrane</keyword>
<dbReference type="InterPro" id="IPR042099">
    <property type="entry name" value="ANL_N_sf"/>
</dbReference>
<protein>
    <recommendedName>
        <fullName evidence="3">AMP-dependent synthetase/ligase domain-containing protein</fullName>
    </recommendedName>
</protein>
<evidence type="ECO:0000259" key="3">
    <source>
        <dbReference type="Pfam" id="PF00501"/>
    </source>
</evidence>
<keyword evidence="5" id="KW-1185">Reference proteome</keyword>
<feature type="compositionally biased region" description="Polar residues" evidence="1">
    <location>
        <begin position="555"/>
        <end position="571"/>
    </location>
</feature>
<dbReference type="PANTHER" id="PTHR33927:SF5">
    <property type="entry name" value="ENZYME, PUTATIVE (AFU_ORTHOLOGUE AFUA_8G01222)-RELATED"/>
    <property type="match status" value="1"/>
</dbReference>
<dbReference type="InterPro" id="IPR052979">
    <property type="entry name" value="Adenylate-forming_domain"/>
</dbReference>
<dbReference type="Pfam" id="PF00501">
    <property type="entry name" value="AMP-binding"/>
    <property type="match status" value="1"/>
</dbReference>
<evidence type="ECO:0000313" key="4">
    <source>
        <dbReference type="EMBL" id="KDQ16571.1"/>
    </source>
</evidence>
<dbReference type="InterPro" id="IPR000873">
    <property type="entry name" value="AMP-dep_synth/lig_dom"/>
</dbReference>
<dbReference type="OrthoDB" id="408177at2759"/>
<feature type="region of interest" description="Disordered" evidence="1">
    <location>
        <begin position="523"/>
        <end position="571"/>
    </location>
</feature>
<dbReference type="InterPro" id="IPR010071">
    <property type="entry name" value="AA_adenyl_dom"/>
</dbReference>
<dbReference type="InterPro" id="IPR045851">
    <property type="entry name" value="AMP-bd_C_sf"/>
</dbReference>
<dbReference type="SUPFAM" id="SSF56801">
    <property type="entry name" value="Acetyl-CoA synthetase-like"/>
    <property type="match status" value="1"/>
</dbReference>
<feature type="transmembrane region" description="Helical" evidence="2">
    <location>
        <begin position="800"/>
        <end position="816"/>
    </location>
</feature>
<dbReference type="Gene3D" id="3.40.50.12780">
    <property type="entry name" value="N-terminal domain of ligase-like"/>
    <property type="match status" value="1"/>
</dbReference>
<keyword evidence="2" id="KW-1133">Transmembrane helix</keyword>
<dbReference type="InterPro" id="IPR020845">
    <property type="entry name" value="AMP-binding_CS"/>
</dbReference>
<dbReference type="FunFam" id="3.40.50.980:FF:000001">
    <property type="entry name" value="Non-ribosomal peptide synthetase"/>
    <property type="match status" value="1"/>
</dbReference>
<dbReference type="AlphaFoldDB" id="A0A067MYF1"/>
<name>A0A067MYF1_BOTB1</name>
<accession>A0A067MYF1</accession>
<dbReference type="PROSITE" id="PS00455">
    <property type="entry name" value="AMP_BINDING"/>
    <property type="match status" value="1"/>
</dbReference>
<feature type="domain" description="AMP-dependent synthetase/ligase" evidence="3">
    <location>
        <begin position="43"/>
        <end position="385"/>
    </location>
</feature>
<evidence type="ECO:0000256" key="1">
    <source>
        <dbReference type="SAM" id="MobiDB-lite"/>
    </source>
</evidence>
<feature type="transmembrane region" description="Helical" evidence="2">
    <location>
        <begin position="630"/>
        <end position="650"/>
    </location>
</feature>
<dbReference type="Proteomes" id="UP000027195">
    <property type="component" value="Unassembled WGS sequence"/>
</dbReference>
<dbReference type="NCBIfam" id="TIGR01733">
    <property type="entry name" value="AA-adenyl-dom"/>
    <property type="match status" value="1"/>
</dbReference>
<evidence type="ECO:0000256" key="2">
    <source>
        <dbReference type="SAM" id="Phobius"/>
    </source>
</evidence>
<dbReference type="STRING" id="930990.A0A067MYF1"/>
<keyword evidence="2" id="KW-0472">Membrane</keyword>